<dbReference type="InterPro" id="IPR002909">
    <property type="entry name" value="IPT_dom"/>
</dbReference>
<dbReference type="InterPro" id="IPR031148">
    <property type="entry name" value="Plexin"/>
</dbReference>
<feature type="non-terminal residue" evidence="2">
    <location>
        <position position="99"/>
    </location>
</feature>
<dbReference type="Proteomes" id="UP000287033">
    <property type="component" value="Unassembled WGS sequence"/>
</dbReference>
<name>A0A401TVK8_CHIPU</name>
<reference evidence="2 3" key="1">
    <citation type="journal article" date="2018" name="Nat. Ecol. Evol.">
        <title>Shark genomes provide insights into elasmobranch evolution and the origin of vertebrates.</title>
        <authorList>
            <person name="Hara Y"/>
            <person name="Yamaguchi K"/>
            <person name="Onimaru K"/>
            <person name="Kadota M"/>
            <person name="Koyanagi M"/>
            <person name="Keeley SD"/>
            <person name="Tatsumi K"/>
            <person name="Tanaka K"/>
            <person name="Motone F"/>
            <person name="Kageyama Y"/>
            <person name="Nozu R"/>
            <person name="Adachi N"/>
            <person name="Nishimura O"/>
            <person name="Nakagawa R"/>
            <person name="Tanegashima C"/>
            <person name="Kiyatake I"/>
            <person name="Matsumoto R"/>
            <person name="Murakumo K"/>
            <person name="Nishida K"/>
            <person name="Terakita A"/>
            <person name="Kuratani S"/>
            <person name="Sato K"/>
            <person name="Hyodo S Kuraku.S."/>
        </authorList>
    </citation>
    <scope>NUCLEOTIDE SEQUENCE [LARGE SCALE GENOMIC DNA]</scope>
</reference>
<keyword evidence="3" id="KW-1185">Reference proteome</keyword>
<dbReference type="GO" id="GO:0002116">
    <property type="term" value="C:semaphorin receptor complex"/>
    <property type="evidence" value="ECO:0007669"/>
    <property type="project" value="TreeGrafter"/>
</dbReference>
<proteinExistence type="predicted"/>
<dbReference type="Pfam" id="PF01833">
    <property type="entry name" value="TIG"/>
    <property type="match status" value="1"/>
</dbReference>
<comment type="caution">
    <text evidence="2">The sequence shown here is derived from an EMBL/GenBank/DDBJ whole genome shotgun (WGS) entry which is preliminary data.</text>
</comment>
<evidence type="ECO:0000259" key="1">
    <source>
        <dbReference type="SMART" id="SM00429"/>
    </source>
</evidence>
<dbReference type="SMART" id="SM00429">
    <property type="entry name" value="IPT"/>
    <property type="match status" value="1"/>
</dbReference>
<dbReference type="EMBL" id="BEZZ01194138">
    <property type="protein sequence ID" value="GCC46681.1"/>
    <property type="molecule type" value="Genomic_DNA"/>
</dbReference>
<feature type="domain" description="IPT/TIG" evidence="1">
    <location>
        <begin position="1"/>
        <end position="88"/>
    </location>
</feature>
<sequence>MTGPKEGGTKVTIHGNNLGLRFQEIAYGVRVAGVKCSPISSEYVSAERIVCEIDDAFSSHPSPGPVELCVGDCSPNYRTKSQQLYTFVVSTDSVLVLCV</sequence>
<dbReference type="PANTHER" id="PTHR22625:SF32">
    <property type="entry name" value="PLEXIN-A3"/>
    <property type="match status" value="1"/>
</dbReference>
<evidence type="ECO:0000313" key="3">
    <source>
        <dbReference type="Proteomes" id="UP000287033"/>
    </source>
</evidence>
<dbReference type="PANTHER" id="PTHR22625">
    <property type="entry name" value="PLEXIN"/>
    <property type="match status" value="1"/>
</dbReference>
<gene>
    <name evidence="2" type="ORF">chiPu_0030835</name>
</gene>
<dbReference type="InterPro" id="IPR014756">
    <property type="entry name" value="Ig_E-set"/>
</dbReference>
<evidence type="ECO:0000313" key="2">
    <source>
        <dbReference type="EMBL" id="GCC46681.1"/>
    </source>
</evidence>
<dbReference type="AlphaFoldDB" id="A0A401TVK8"/>
<dbReference type="OrthoDB" id="9885017at2759"/>
<dbReference type="GO" id="GO:0017154">
    <property type="term" value="F:semaphorin receptor activity"/>
    <property type="evidence" value="ECO:0007669"/>
    <property type="project" value="InterPro"/>
</dbReference>
<accession>A0A401TVK8</accession>
<dbReference type="GO" id="GO:0030334">
    <property type="term" value="P:regulation of cell migration"/>
    <property type="evidence" value="ECO:0007669"/>
    <property type="project" value="TreeGrafter"/>
</dbReference>
<organism evidence="2 3">
    <name type="scientific">Chiloscyllium punctatum</name>
    <name type="common">Brownbanded bambooshark</name>
    <name type="synonym">Hemiscyllium punctatum</name>
    <dbReference type="NCBI Taxonomy" id="137246"/>
    <lineage>
        <taxon>Eukaryota</taxon>
        <taxon>Metazoa</taxon>
        <taxon>Chordata</taxon>
        <taxon>Craniata</taxon>
        <taxon>Vertebrata</taxon>
        <taxon>Chondrichthyes</taxon>
        <taxon>Elasmobranchii</taxon>
        <taxon>Galeomorphii</taxon>
        <taxon>Galeoidea</taxon>
        <taxon>Orectolobiformes</taxon>
        <taxon>Hemiscylliidae</taxon>
        <taxon>Chiloscyllium</taxon>
    </lineage>
</organism>
<dbReference type="STRING" id="137246.A0A401TVK8"/>
<protein>
    <recommendedName>
        <fullName evidence="1">IPT/TIG domain-containing protein</fullName>
    </recommendedName>
</protein>
<dbReference type="Gene3D" id="2.60.40.10">
    <property type="entry name" value="Immunoglobulins"/>
    <property type="match status" value="1"/>
</dbReference>
<dbReference type="InterPro" id="IPR013783">
    <property type="entry name" value="Ig-like_fold"/>
</dbReference>
<dbReference type="SUPFAM" id="SSF81296">
    <property type="entry name" value="E set domains"/>
    <property type="match status" value="1"/>
</dbReference>
<dbReference type="GO" id="GO:0005886">
    <property type="term" value="C:plasma membrane"/>
    <property type="evidence" value="ECO:0007669"/>
    <property type="project" value="TreeGrafter"/>
</dbReference>